<proteinExistence type="predicted"/>
<organism evidence="1 2">
    <name type="scientific">Clostridioides difficile</name>
    <name type="common">Peptoclostridium difficile</name>
    <dbReference type="NCBI Taxonomy" id="1496"/>
    <lineage>
        <taxon>Bacteria</taxon>
        <taxon>Bacillati</taxon>
        <taxon>Bacillota</taxon>
        <taxon>Clostridia</taxon>
        <taxon>Peptostreptococcales</taxon>
        <taxon>Peptostreptococcaceae</taxon>
        <taxon>Clostridioides</taxon>
    </lineage>
</organism>
<protein>
    <submittedName>
        <fullName evidence="1">Uncharacterized protein</fullName>
    </submittedName>
</protein>
<name>A0A9P3WVT3_CLODI</name>
<dbReference type="EMBL" id="DAEQIJ010000026">
    <property type="protein sequence ID" value="HBH2621733.1"/>
    <property type="molecule type" value="Genomic_DNA"/>
</dbReference>
<dbReference type="RefSeq" id="WP_003425621.1">
    <property type="nucleotide sequence ID" value="NZ_BIMY01000032.1"/>
</dbReference>
<evidence type="ECO:0000313" key="1">
    <source>
        <dbReference type="EMBL" id="HBH2621733.1"/>
    </source>
</evidence>
<gene>
    <name evidence="1" type="ORF">KRQ00_003542</name>
</gene>
<comment type="caution">
    <text evidence="1">The sequence shown here is derived from an EMBL/GenBank/DDBJ whole genome shotgun (WGS) entry which is preliminary data.</text>
</comment>
<reference evidence="1" key="1">
    <citation type="journal article" date="2018" name="Genome Biol.">
        <title>SKESA: strategic k-mer extension for scrupulous assemblies.</title>
        <authorList>
            <person name="Souvorov A."/>
            <person name="Agarwala R."/>
            <person name="Lipman D.J."/>
        </authorList>
    </citation>
    <scope>NUCLEOTIDE SEQUENCE</scope>
    <source>
        <strain evidence="1">Clostridioides</strain>
    </source>
</reference>
<sequence length="68" mass="8125">MTFNKNQIGTAVQLQDIRFDTKVDCIITKVEKNEILVMYYEKETEEIAYKTLTKEDLILDDYKLKLLY</sequence>
<accession>A0A9P3WVT3</accession>
<dbReference type="Proteomes" id="UP000879542">
    <property type="component" value="Unassembled WGS sequence"/>
</dbReference>
<evidence type="ECO:0000313" key="2">
    <source>
        <dbReference type="Proteomes" id="UP000879542"/>
    </source>
</evidence>
<reference evidence="1" key="2">
    <citation type="submission" date="2021-06" db="EMBL/GenBank/DDBJ databases">
        <authorList>
            <consortium name="NCBI Pathogen Detection Project"/>
        </authorList>
    </citation>
    <scope>NUCLEOTIDE SEQUENCE</scope>
    <source>
        <strain evidence="1">Clostridioides</strain>
    </source>
</reference>
<dbReference type="AlphaFoldDB" id="A0A9P3WVT3"/>